<dbReference type="KEGG" id="cmv:CMUST_06620"/>
<name>A0A0G3GX00_9CORY</name>
<dbReference type="PATRIC" id="fig|571915.4.peg.1408"/>
<evidence type="ECO:0000313" key="2">
    <source>
        <dbReference type="Proteomes" id="UP000035199"/>
    </source>
</evidence>
<accession>A0A0G3GX00</accession>
<sequence>MLDHKQLFNEHLSQQQLTLPSPSRRVPNPQVAAKALVNQSH</sequence>
<dbReference type="AlphaFoldDB" id="A0A0G3GX00"/>
<reference evidence="2" key="2">
    <citation type="submission" date="2015-05" db="EMBL/GenBank/DDBJ databases">
        <title>Complete genome sequence of Corynebacterium mustelae DSM 45274, isolated from various tissues of a male ferret with lethal sepsis.</title>
        <authorList>
            <person name="Ruckert C."/>
            <person name="Albersmeier A."/>
            <person name="Winkler A."/>
            <person name="Tauch A."/>
        </authorList>
    </citation>
    <scope>NUCLEOTIDE SEQUENCE [LARGE SCALE GENOMIC DNA]</scope>
    <source>
        <strain evidence="2">DSM 45274</strain>
    </source>
</reference>
<organism evidence="1 2">
    <name type="scientific">Corynebacterium mustelae</name>
    <dbReference type="NCBI Taxonomy" id="571915"/>
    <lineage>
        <taxon>Bacteria</taxon>
        <taxon>Bacillati</taxon>
        <taxon>Actinomycetota</taxon>
        <taxon>Actinomycetes</taxon>
        <taxon>Mycobacteriales</taxon>
        <taxon>Corynebacteriaceae</taxon>
        <taxon>Corynebacterium</taxon>
    </lineage>
</organism>
<proteinExistence type="predicted"/>
<protein>
    <submittedName>
        <fullName evidence="1">Uncharacterized protein</fullName>
    </submittedName>
</protein>
<evidence type="ECO:0000313" key="1">
    <source>
        <dbReference type="EMBL" id="AKK05659.1"/>
    </source>
</evidence>
<reference evidence="1 2" key="1">
    <citation type="journal article" date="2015" name="Genome Announc.">
        <title>Complete Genome Sequence of the Type Strain Corynebacterium mustelae DSM 45274, Isolated from Various Tissues of a Male Ferret with Lethal Sepsis.</title>
        <authorList>
            <person name="Ruckert C."/>
            <person name="Eimer J."/>
            <person name="Winkler A."/>
            <person name="Tauch A."/>
        </authorList>
    </citation>
    <scope>NUCLEOTIDE SEQUENCE [LARGE SCALE GENOMIC DNA]</scope>
    <source>
        <strain evidence="1 2">DSM 45274</strain>
    </source>
</reference>
<gene>
    <name evidence="1" type="ORF">CMUST_06620</name>
</gene>
<keyword evidence="2" id="KW-1185">Reference proteome</keyword>
<dbReference type="EMBL" id="CP011542">
    <property type="protein sequence ID" value="AKK05659.1"/>
    <property type="molecule type" value="Genomic_DNA"/>
</dbReference>
<dbReference type="Proteomes" id="UP000035199">
    <property type="component" value="Chromosome"/>
</dbReference>